<accession>A0A975BUV9</accession>
<dbReference type="KEGG" id="dmm:dnm_077870"/>
<name>A0A975BUV9_9BACT</name>
<dbReference type="EMBL" id="CP061800">
    <property type="protein sequence ID" value="QTA91713.1"/>
    <property type="molecule type" value="Genomic_DNA"/>
</dbReference>
<gene>
    <name evidence="1" type="ORF">dnm_077870</name>
</gene>
<dbReference type="AlphaFoldDB" id="A0A975BUV9"/>
<dbReference type="Proteomes" id="UP000663722">
    <property type="component" value="Chromosome"/>
</dbReference>
<keyword evidence="2" id="KW-1185">Reference proteome</keyword>
<organism evidence="1 2">
    <name type="scientific">Desulfonema magnum</name>
    <dbReference type="NCBI Taxonomy" id="45655"/>
    <lineage>
        <taxon>Bacteria</taxon>
        <taxon>Pseudomonadati</taxon>
        <taxon>Thermodesulfobacteriota</taxon>
        <taxon>Desulfobacteria</taxon>
        <taxon>Desulfobacterales</taxon>
        <taxon>Desulfococcaceae</taxon>
        <taxon>Desulfonema</taxon>
    </lineage>
</organism>
<proteinExistence type="predicted"/>
<protein>
    <submittedName>
        <fullName evidence="1">Uncharacterized protein</fullName>
    </submittedName>
</protein>
<reference evidence="1" key="1">
    <citation type="journal article" date="2021" name="Microb. Physiol.">
        <title>Proteogenomic Insights into the Physiology of Marine, Sulfate-Reducing, Filamentous Desulfonema limicola and Desulfonema magnum.</title>
        <authorList>
            <person name="Schnaars V."/>
            <person name="Wohlbrand L."/>
            <person name="Scheve S."/>
            <person name="Hinrichs C."/>
            <person name="Reinhardt R."/>
            <person name="Rabus R."/>
        </authorList>
    </citation>
    <scope>NUCLEOTIDE SEQUENCE</scope>
    <source>
        <strain evidence="1">4be13</strain>
    </source>
</reference>
<evidence type="ECO:0000313" key="2">
    <source>
        <dbReference type="Proteomes" id="UP000663722"/>
    </source>
</evidence>
<sequence length="42" mass="4349">MTNCYKDAALTGLGGGLRTCCYKDAVLTGLGRPSLNPLSSET</sequence>
<evidence type="ECO:0000313" key="1">
    <source>
        <dbReference type="EMBL" id="QTA91713.1"/>
    </source>
</evidence>
<dbReference type="RefSeq" id="WP_276571826.1">
    <property type="nucleotide sequence ID" value="NZ_CP061800.1"/>
</dbReference>